<evidence type="ECO:0000256" key="1">
    <source>
        <dbReference type="ARBA" id="ARBA00004141"/>
    </source>
</evidence>
<feature type="transmembrane region" description="Helical" evidence="5">
    <location>
        <begin position="7"/>
        <end position="25"/>
    </location>
</feature>
<comment type="caution">
    <text evidence="6">The sequence shown here is derived from an EMBL/GenBank/DDBJ whole genome shotgun (WGS) entry which is preliminary data.</text>
</comment>
<feature type="transmembrane region" description="Helical" evidence="5">
    <location>
        <begin position="45"/>
        <end position="66"/>
    </location>
</feature>
<keyword evidence="2 5" id="KW-0812">Transmembrane</keyword>
<dbReference type="InterPro" id="IPR016944">
    <property type="entry name" value="UCP030066"/>
</dbReference>
<dbReference type="RefSeq" id="WP_194106180.1">
    <property type="nucleotide sequence ID" value="NZ_JADFFM010000001.1"/>
</dbReference>
<protein>
    <submittedName>
        <fullName evidence="6">DoxX family protein</fullName>
    </submittedName>
</protein>
<evidence type="ECO:0000313" key="7">
    <source>
        <dbReference type="Proteomes" id="UP000632774"/>
    </source>
</evidence>
<keyword evidence="7" id="KW-1185">Reference proteome</keyword>
<dbReference type="Pfam" id="PF13564">
    <property type="entry name" value="DoxX_2"/>
    <property type="match status" value="1"/>
</dbReference>
<feature type="transmembrane region" description="Helical" evidence="5">
    <location>
        <begin position="98"/>
        <end position="115"/>
    </location>
</feature>
<evidence type="ECO:0000256" key="5">
    <source>
        <dbReference type="SAM" id="Phobius"/>
    </source>
</evidence>
<evidence type="ECO:0000313" key="6">
    <source>
        <dbReference type="EMBL" id="MBE9666842.1"/>
    </source>
</evidence>
<proteinExistence type="predicted"/>
<dbReference type="EMBL" id="JADFFM010000001">
    <property type="protein sequence ID" value="MBE9666842.1"/>
    <property type="molecule type" value="Genomic_DNA"/>
</dbReference>
<reference evidence="6 7" key="1">
    <citation type="submission" date="2020-10" db="EMBL/GenBank/DDBJ databases">
        <title>Mucilaginibacter mali sp. nov., isolated from rhizosphere soil of apple orchard.</title>
        <authorList>
            <person name="Lee J.-S."/>
            <person name="Kim H.S."/>
            <person name="Kim J.-S."/>
        </authorList>
    </citation>
    <scope>NUCLEOTIDE SEQUENCE [LARGE SCALE GENOMIC DNA]</scope>
    <source>
        <strain evidence="6 7">KCTC 23157</strain>
    </source>
</reference>
<evidence type="ECO:0000256" key="3">
    <source>
        <dbReference type="ARBA" id="ARBA00022989"/>
    </source>
</evidence>
<organism evidence="6 7">
    <name type="scientific">Mucilaginibacter boryungensis</name>
    <dbReference type="NCBI Taxonomy" id="768480"/>
    <lineage>
        <taxon>Bacteria</taxon>
        <taxon>Pseudomonadati</taxon>
        <taxon>Bacteroidota</taxon>
        <taxon>Sphingobacteriia</taxon>
        <taxon>Sphingobacteriales</taxon>
        <taxon>Sphingobacteriaceae</taxon>
        <taxon>Mucilaginibacter</taxon>
    </lineage>
</organism>
<evidence type="ECO:0000256" key="2">
    <source>
        <dbReference type="ARBA" id="ARBA00022692"/>
    </source>
</evidence>
<gene>
    <name evidence="6" type="ORF">IRJ18_10760</name>
</gene>
<dbReference type="PIRSF" id="PIRSF030066">
    <property type="entry name" value="UCP030066"/>
    <property type="match status" value="1"/>
</dbReference>
<dbReference type="Proteomes" id="UP000632774">
    <property type="component" value="Unassembled WGS sequence"/>
</dbReference>
<accession>A0ABR9XHH9</accession>
<sequence>MKKRNLIIYWFATGLLALGMLGSGISQLLRAKQMVDILTHLGYPVYMMTILGVCKILGVIVILIPGFKLVKEWAYAGLFFTMTGALISHLIVGDSGKAVIGPLAQTIFIILSWYFRPADRKIELANQ</sequence>
<keyword evidence="4 5" id="KW-0472">Membrane</keyword>
<evidence type="ECO:0000256" key="4">
    <source>
        <dbReference type="ARBA" id="ARBA00023136"/>
    </source>
</evidence>
<comment type="subcellular location">
    <subcellularLocation>
        <location evidence="1">Membrane</location>
        <topology evidence="1">Multi-pass membrane protein</topology>
    </subcellularLocation>
</comment>
<name>A0ABR9XHH9_9SPHI</name>
<dbReference type="InterPro" id="IPR032808">
    <property type="entry name" value="DoxX"/>
</dbReference>
<keyword evidence="3 5" id="KW-1133">Transmembrane helix</keyword>
<feature type="transmembrane region" description="Helical" evidence="5">
    <location>
        <begin position="73"/>
        <end position="92"/>
    </location>
</feature>